<keyword evidence="2" id="KW-0472">Membrane</keyword>
<gene>
    <name evidence="3" type="ORF">E2562_031849</name>
</gene>
<proteinExistence type="predicted"/>
<protein>
    <submittedName>
        <fullName evidence="3">Uncharacterized protein</fullName>
    </submittedName>
</protein>
<sequence length="223" mass="23995">MPRRPASSRRRPFAPQARSRRCLRHPASAAAPSNATLSRAGSPRPHHHVHRVEQRLGVPLLDANHCRNAAVVFNPRSSPSPPRHPAVTAPSLASAGIVASSLLLLSPATTARSRRGSSPPPLLGGRRRCRAVDRRCRHLLLKSPSASSFSLAAGEHPTVPHGISSMFVVIAIVYLKHPNFYSSVRSGRLLSVLPLVAVVVIAFFLISCRSQLADASPPCHHQP</sequence>
<feature type="transmembrane region" description="Helical" evidence="2">
    <location>
        <begin position="187"/>
        <end position="206"/>
    </location>
</feature>
<evidence type="ECO:0000256" key="2">
    <source>
        <dbReference type="SAM" id="Phobius"/>
    </source>
</evidence>
<keyword evidence="4" id="KW-1185">Reference proteome</keyword>
<keyword evidence="2" id="KW-0812">Transmembrane</keyword>
<dbReference type="Proteomes" id="UP000479710">
    <property type="component" value="Unassembled WGS sequence"/>
</dbReference>
<feature type="compositionally biased region" description="Basic residues" evidence="1">
    <location>
        <begin position="1"/>
        <end position="24"/>
    </location>
</feature>
<comment type="caution">
    <text evidence="3">The sequence shown here is derived from an EMBL/GenBank/DDBJ whole genome shotgun (WGS) entry which is preliminary data.</text>
</comment>
<dbReference type="AlphaFoldDB" id="A0A6G1C1T6"/>
<accession>A0A6G1C1T6</accession>
<feature type="region of interest" description="Disordered" evidence="1">
    <location>
        <begin position="1"/>
        <end position="48"/>
    </location>
</feature>
<evidence type="ECO:0000256" key="1">
    <source>
        <dbReference type="SAM" id="MobiDB-lite"/>
    </source>
</evidence>
<organism evidence="3 4">
    <name type="scientific">Oryza meyeriana var. granulata</name>
    <dbReference type="NCBI Taxonomy" id="110450"/>
    <lineage>
        <taxon>Eukaryota</taxon>
        <taxon>Viridiplantae</taxon>
        <taxon>Streptophyta</taxon>
        <taxon>Embryophyta</taxon>
        <taxon>Tracheophyta</taxon>
        <taxon>Spermatophyta</taxon>
        <taxon>Magnoliopsida</taxon>
        <taxon>Liliopsida</taxon>
        <taxon>Poales</taxon>
        <taxon>Poaceae</taxon>
        <taxon>BOP clade</taxon>
        <taxon>Oryzoideae</taxon>
        <taxon>Oryzeae</taxon>
        <taxon>Oryzinae</taxon>
        <taxon>Oryza</taxon>
        <taxon>Oryza meyeriana</taxon>
    </lineage>
</organism>
<evidence type="ECO:0000313" key="3">
    <source>
        <dbReference type="EMBL" id="KAF0893927.1"/>
    </source>
</evidence>
<keyword evidence="2" id="KW-1133">Transmembrane helix</keyword>
<reference evidence="3 4" key="1">
    <citation type="submission" date="2019-11" db="EMBL/GenBank/DDBJ databases">
        <title>Whole genome sequence of Oryza granulata.</title>
        <authorList>
            <person name="Li W."/>
        </authorList>
    </citation>
    <scope>NUCLEOTIDE SEQUENCE [LARGE SCALE GENOMIC DNA]</scope>
    <source>
        <strain evidence="4">cv. Menghai</strain>
        <tissue evidence="3">Leaf</tissue>
    </source>
</reference>
<evidence type="ECO:0000313" key="4">
    <source>
        <dbReference type="Proteomes" id="UP000479710"/>
    </source>
</evidence>
<name>A0A6G1C1T6_9ORYZ</name>
<dbReference type="EMBL" id="SPHZ02000011">
    <property type="protein sequence ID" value="KAF0893927.1"/>
    <property type="molecule type" value="Genomic_DNA"/>
</dbReference>